<reference evidence="2 3" key="1">
    <citation type="submission" date="2019-11" db="EMBL/GenBank/DDBJ databases">
        <title>Whole genome sequence of Oryza granulata.</title>
        <authorList>
            <person name="Li W."/>
        </authorList>
    </citation>
    <scope>NUCLEOTIDE SEQUENCE [LARGE SCALE GENOMIC DNA]</scope>
    <source>
        <strain evidence="3">cv. Menghai</strain>
        <tissue evidence="2">Leaf</tissue>
    </source>
</reference>
<accession>A0A6G1EX55</accession>
<dbReference type="InterPro" id="IPR056924">
    <property type="entry name" value="SH3_Tf2-1"/>
</dbReference>
<dbReference type="OrthoDB" id="695307at2759"/>
<dbReference type="AlphaFoldDB" id="A0A6G1EX55"/>
<keyword evidence="3" id="KW-1185">Reference proteome</keyword>
<evidence type="ECO:0000313" key="3">
    <source>
        <dbReference type="Proteomes" id="UP000479710"/>
    </source>
</evidence>
<organism evidence="2 3">
    <name type="scientific">Oryza meyeriana var. granulata</name>
    <dbReference type="NCBI Taxonomy" id="110450"/>
    <lineage>
        <taxon>Eukaryota</taxon>
        <taxon>Viridiplantae</taxon>
        <taxon>Streptophyta</taxon>
        <taxon>Embryophyta</taxon>
        <taxon>Tracheophyta</taxon>
        <taxon>Spermatophyta</taxon>
        <taxon>Magnoliopsida</taxon>
        <taxon>Liliopsida</taxon>
        <taxon>Poales</taxon>
        <taxon>Poaceae</taxon>
        <taxon>BOP clade</taxon>
        <taxon>Oryzoideae</taxon>
        <taxon>Oryzeae</taxon>
        <taxon>Oryzinae</taxon>
        <taxon>Oryza</taxon>
        <taxon>Oryza meyeriana</taxon>
    </lineage>
</organism>
<dbReference type="Pfam" id="PF24626">
    <property type="entry name" value="SH3_Tf2-1"/>
    <property type="match status" value="1"/>
</dbReference>
<dbReference type="SUPFAM" id="SSF54160">
    <property type="entry name" value="Chromo domain-like"/>
    <property type="match status" value="1"/>
</dbReference>
<feature type="domain" description="Tf2-1-like SH3-like" evidence="1">
    <location>
        <begin position="73"/>
        <end position="104"/>
    </location>
</feature>
<name>A0A6G1EX55_9ORYZ</name>
<protein>
    <recommendedName>
        <fullName evidence="1">Tf2-1-like SH3-like domain-containing protein</fullName>
    </recommendedName>
</protein>
<sequence length="162" mass="18271">MKQGDKIDILLRKMDEANERSRANFQALKEAIEGRLPAVEKKVEDLPHTVGDLFLKVEQLQSETAERAAPGNQVLARVGSVTYKLQLPAEASIHPIFHVSQLRAATGFSKPRIPCVYHYTFWISDSQRKWSGCPAEEATWEALEDLRTRFPHALKKGGMSRS</sequence>
<comment type="caution">
    <text evidence="2">The sequence shown here is derived from an EMBL/GenBank/DDBJ whole genome shotgun (WGS) entry which is preliminary data.</text>
</comment>
<proteinExistence type="predicted"/>
<dbReference type="InterPro" id="IPR016197">
    <property type="entry name" value="Chromo-like_dom_sf"/>
</dbReference>
<evidence type="ECO:0000259" key="1">
    <source>
        <dbReference type="Pfam" id="PF24626"/>
    </source>
</evidence>
<evidence type="ECO:0000313" key="2">
    <source>
        <dbReference type="EMBL" id="KAF0929217.1"/>
    </source>
</evidence>
<dbReference type="EMBL" id="SPHZ02000002">
    <property type="protein sequence ID" value="KAF0929217.1"/>
    <property type="molecule type" value="Genomic_DNA"/>
</dbReference>
<gene>
    <name evidence="2" type="ORF">E2562_016446</name>
</gene>
<dbReference type="Proteomes" id="UP000479710">
    <property type="component" value="Unassembled WGS sequence"/>
</dbReference>